<sequence>MTALRARVISETRLWLDTPYQHQASERGAGSDCLGLIRGVYRSLYGSEPIAVPPYTPDWAERSGKETLLEAAKIYLKEIPLHRTQPGDVLIFRMHPGALCKHMAILTSPNMITHAYWGRAVVDSYFVPYWNRRWVSSFAFPEIEKKTL</sequence>
<protein>
    <submittedName>
        <fullName evidence="6">NlpC/P60 family putative phage cell wall peptidase</fullName>
    </submittedName>
</protein>
<accession>A0A420WIR2</accession>
<dbReference type="NCBIfam" id="TIGR02219">
    <property type="entry name" value="phage_NlpC_fam"/>
    <property type="match status" value="1"/>
</dbReference>
<proteinExistence type="inferred from homology"/>
<evidence type="ECO:0000313" key="7">
    <source>
        <dbReference type="Proteomes" id="UP000282211"/>
    </source>
</evidence>
<keyword evidence="4" id="KW-0788">Thiol protease</keyword>
<comment type="caution">
    <text evidence="6">The sequence shown here is derived from an EMBL/GenBank/DDBJ whole genome shotgun (WGS) entry which is preliminary data.</text>
</comment>
<dbReference type="Gene3D" id="3.90.1720.10">
    <property type="entry name" value="endopeptidase domain like (from Nostoc punctiforme)"/>
    <property type="match status" value="1"/>
</dbReference>
<keyword evidence="7" id="KW-1185">Reference proteome</keyword>
<dbReference type="Proteomes" id="UP000282211">
    <property type="component" value="Unassembled WGS sequence"/>
</dbReference>
<gene>
    <name evidence="6" type="ORF">DES40_0218</name>
</gene>
<name>A0A420WIR2_9PROT</name>
<keyword evidence="2" id="KW-0645">Protease</keyword>
<dbReference type="AlphaFoldDB" id="A0A420WIR2"/>
<dbReference type="InParanoid" id="A0A420WIR2"/>
<dbReference type="RefSeq" id="WP_121098730.1">
    <property type="nucleotide sequence ID" value="NZ_RBII01000001.1"/>
</dbReference>
<dbReference type="EMBL" id="RBII01000001">
    <property type="protein sequence ID" value="RKQ70914.1"/>
    <property type="molecule type" value="Genomic_DNA"/>
</dbReference>
<comment type="similarity">
    <text evidence="1">Belongs to the peptidase C40 family.</text>
</comment>
<evidence type="ECO:0000256" key="3">
    <source>
        <dbReference type="ARBA" id="ARBA00022801"/>
    </source>
</evidence>
<dbReference type="SUPFAM" id="SSF54001">
    <property type="entry name" value="Cysteine proteinases"/>
    <property type="match status" value="1"/>
</dbReference>
<dbReference type="InterPro" id="IPR011929">
    <property type="entry name" value="Phage_pept_NlpC/P60"/>
</dbReference>
<keyword evidence="3" id="KW-0378">Hydrolase</keyword>
<organism evidence="6 7">
    <name type="scientific">Litorimonas taeanensis</name>
    <dbReference type="NCBI Taxonomy" id="568099"/>
    <lineage>
        <taxon>Bacteria</taxon>
        <taxon>Pseudomonadati</taxon>
        <taxon>Pseudomonadota</taxon>
        <taxon>Alphaproteobacteria</taxon>
        <taxon>Maricaulales</taxon>
        <taxon>Robiginitomaculaceae</taxon>
    </lineage>
</organism>
<evidence type="ECO:0000313" key="6">
    <source>
        <dbReference type="EMBL" id="RKQ70914.1"/>
    </source>
</evidence>
<evidence type="ECO:0000259" key="5">
    <source>
        <dbReference type="PROSITE" id="PS51935"/>
    </source>
</evidence>
<evidence type="ECO:0000256" key="4">
    <source>
        <dbReference type="ARBA" id="ARBA00022807"/>
    </source>
</evidence>
<reference evidence="6 7" key="1">
    <citation type="submission" date="2018-10" db="EMBL/GenBank/DDBJ databases">
        <title>Genomic Encyclopedia of Type Strains, Phase IV (KMG-IV): sequencing the most valuable type-strain genomes for metagenomic binning, comparative biology and taxonomic classification.</title>
        <authorList>
            <person name="Goeker M."/>
        </authorList>
    </citation>
    <scope>NUCLEOTIDE SEQUENCE [LARGE SCALE GENOMIC DNA]</scope>
    <source>
        <strain evidence="6 7">DSM 22008</strain>
    </source>
</reference>
<dbReference type="GO" id="GO:0008234">
    <property type="term" value="F:cysteine-type peptidase activity"/>
    <property type="evidence" value="ECO:0007669"/>
    <property type="project" value="UniProtKB-KW"/>
</dbReference>
<evidence type="ECO:0000256" key="2">
    <source>
        <dbReference type="ARBA" id="ARBA00022670"/>
    </source>
</evidence>
<feature type="domain" description="NlpC/P60" evidence="5">
    <location>
        <begin position="2"/>
        <end position="141"/>
    </location>
</feature>
<dbReference type="Pfam" id="PF00877">
    <property type="entry name" value="NLPC_P60"/>
    <property type="match status" value="1"/>
</dbReference>
<evidence type="ECO:0000256" key="1">
    <source>
        <dbReference type="ARBA" id="ARBA00007074"/>
    </source>
</evidence>
<dbReference type="OrthoDB" id="6058745at2"/>
<dbReference type="InterPro" id="IPR000064">
    <property type="entry name" value="NLP_P60_dom"/>
</dbReference>
<dbReference type="GO" id="GO:0006508">
    <property type="term" value="P:proteolysis"/>
    <property type="evidence" value="ECO:0007669"/>
    <property type="project" value="UniProtKB-KW"/>
</dbReference>
<dbReference type="InterPro" id="IPR038765">
    <property type="entry name" value="Papain-like_cys_pep_sf"/>
</dbReference>
<dbReference type="PROSITE" id="PS51935">
    <property type="entry name" value="NLPC_P60"/>
    <property type="match status" value="1"/>
</dbReference>